<feature type="transmembrane region" description="Helical" evidence="1">
    <location>
        <begin position="174"/>
        <end position="196"/>
    </location>
</feature>
<dbReference type="Pfam" id="PF00563">
    <property type="entry name" value="EAL"/>
    <property type="match status" value="1"/>
</dbReference>
<evidence type="ECO:0000259" key="3">
    <source>
        <dbReference type="PROSITE" id="PS50887"/>
    </source>
</evidence>
<dbReference type="InterPro" id="IPR035919">
    <property type="entry name" value="EAL_sf"/>
</dbReference>
<dbReference type="CDD" id="cd01949">
    <property type="entry name" value="GGDEF"/>
    <property type="match status" value="1"/>
</dbReference>
<dbReference type="Gene3D" id="3.20.20.450">
    <property type="entry name" value="EAL domain"/>
    <property type="match status" value="1"/>
</dbReference>
<organism evidence="4">
    <name type="scientific">mine drainage metagenome</name>
    <dbReference type="NCBI Taxonomy" id="410659"/>
    <lineage>
        <taxon>unclassified sequences</taxon>
        <taxon>metagenomes</taxon>
        <taxon>ecological metagenomes</taxon>
    </lineage>
</organism>
<dbReference type="PANTHER" id="PTHR44757">
    <property type="entry name" value="DIGUANYLATE CYCLASE DGCP"/>
    <property type="match status" value="1"/>
</dbReference>
<protein>
    <submittedName>
        <fullName evidence="4">Cyclic di-GMP phosphodiesterase Gmr</fullName>
        <ecNumber evidence="4">3.1.4.52</ecNumber>
    </submittedName>
</protein>
<dbReference type="InterPro" id="IPR001633">
    <property type="entry name" value="EAL_dom"/>
</dbReference>
<dbReference type="SUPFAM" id="SSF55073">
    <property type="entry name" value="Nucleotide cyclase"/>
    <property type="match status" value="1"/>
</dbReference>
<dbReference type="InterPro" id="IPR029787">
    <property type="entry name" value="Nucleotide_cyclase"/>
</dbReference>
<proteinExistence type="predicted"/>
<name>A0A1J5QGN2_9ZZZZ</name>
<evidence type="ECO:0000256" key="1">
    <source>
        <dbReference type="SAM" id="Phobius"/>
    </source>
</evidence>
<dbReference type="AlphaFoldDB" id="A0A1J5QGN2"/>
<dbReference type="NCBIfam" id="TIGR00254">
    <property type="entry name" value="GGDEF"/>
    <property type="match status" value="1"/>
</dbReference>
<dbReference type="EC" id="3.1.4.52" evidence="4"/>
<feature type="transmembrane region" description="Helical" evidence="1">
    <location>
        <begin position="82"/>
        <end position="101"/>
    </location>
</feature>
<dbReference type="SMART" id="SM00267">
    <property type="entry name" value="GGDEF"/>
    <property type="match status" value="1"/>
</dbReference>
<feature type="domain" description="GGDEF" evidence="3">
    <location>
        <begin position="398"/>
        <end position="529"/>
    </location>
</feature>
<feature type="transmembrane region" description="Helical" evidence="1">
    <location>
        <begin position="113"/>
        <end position="137"/>
    </location>
</feature>
<dbReference type="PROSITE" id="PS50887">
    <property type="entry name" value="GGDEF"/>
    <property type="match status" value="1"/>
</dbReference>
<dbReference type="EMBL" id="MLJW01000809">
    <property type="protein sequence ID" value="OIQ82402.1"/>
    <property type="molecule type" value="Genomic_DNA"/>
</dbReference>
<dbReference type="PROSITE" id="PS50883">
    <property type="entry name" value="EAL"/>
    <property type="match status" value="1"/>
</dbReference>
<sequence length="812" mass="86270">MSRLGARERAGVVVRGSQEQVGSGADVRGVRLSWWDAQVRMRVRRPVEMVEATRWLFAVLVLVSLVLALPAAVVGADGTMRLVGGAGGVVLGLSWCVGYLRRSVPLGMDLVDAVALAAFAASSPEPTAAFPLVFAALWFRSLYGSGSRAVLRCGLYVVALGASVLLWPDMPGHTGGVAIFPLIGVIPTMLLTVIVGRHLAGILRARAQAAQLDEVHGSVGPQLLGTTDSAQIREIAWAAIVRICEVTPGLRVMKAVAQHEELAVARVTNGFCRAPNVMPAQMLSALACEDGVCQGAIDGRAALDAAAGEVCAWVCVPLPEVHDQVGRVWLFVGAPVRVPPEALISLKNLTNQVTLALRNSAVHRDLTVLAEVDNLTGLANRASFNAALSRDLEGVAERETTVLFVDLDDFKDVNDAYGHHAGDDLLRVVATRLREVTRPSDLCARIGGDEFAVLLRRTGEAAAAEVAQRVVAAVSTPATLDDAVVHVGASVGVASVVGGDDPETLVHRADVAMYAAKAQGKARVQVFESGLLNGDPSRAVFERDLAAAAANGQLVVHYQPVVTLNDGRCAAVEALVRWQHPERGLLQPDEFIEVAERIGAIGSIGVAVLRQAVADVASWRESSLHSSVSVHVNVSALQLDDDAFTVAVEDCLREFDWPANRLVLEFTETIVISSPEAIDRLRALSASGVQIAIDDFGTGYASLTTLRSLPVQIVKIDKSFIAGSTTNVEDRAVTEGISTMVTRMGLRAIAEGVERPEQRDLLMSIGVREAQGFLYLSPQPAAELFSWLAEHLAVADAPGDRTVIPFVSRHSV</sequence>
<dbReference type="Pfam" id="PF00990">
    <property type="entry name" value="GGDEF"/>
    <property type="match status" value="1"/>
</dbReference>
<dbReference type="Gene3D" id="3.30.70.270">
    <property type="match status" value="1"/>
</dbReference>
<accession>A0A1J5QGN2</accession>
<gene>
    <name evidence="4" type="primary">gmr_173</name>
    <name evidence="4" type="ORF">GALL_358160</name>
</gene>
<dbReference type="SMART" id="SM00052">
    <property type="entry name" value="EAL"/>
    <property type="match status" value="1"/>
</dbReference>
<dbReference type="InterPro" id="IPR043128">
    <property type="entry name" value="Rev_trsase/Diguanyl_cyclase"/>
</dbReference>
<evidence type="ECO:0000313" key="4">
    <source>
        <dbReference type="EMBL" id="OIQ82402.1"/>
    </source>
</evidence>
<comment type="caution">
    <text evidence="4">The sequence shown here is derived from an EMBL/GenBank/DDBJ whole genome shotgun (WGS) entry which is preliminary data.</text>
</comment>
<evidence type="ECO:0000259" key="2">
    <source>
        <dbReference type="PROSITE" id="PS50883"/>
    </source>
</evidence>
<keyword evidence="1" id="KW-1133">Transmembrane helix</keyword>
<dbReference type="InterPro" id="IPR052155">
    <property type="entry name" value="Biofilm_reg_signaling"/>
</dbReference>
<keyword evidence="1" id="KW-0812">Transmembrane</keyword>
<keyword evidence="4" id="KW-0378">Hydrolase</keyword>
<feature type="domain" description="EAL" evidence="2">
    <location>
        <begin position="538"/>
        <end position="792"/>
    </location>
</feature>
<feature type="transmembrane region" description="Helical" evidence="1">
    <location>
        <begin position="149"/>
        <end position="168"/>
    </location>
</feature>
<feature type="transmembrane region" description="Helical" evidence="1">
    <location>
        <begin position="55"/>
        <end position="75"/>
    </location>
</feature>
<reference evidence="4" key="1">
    <citation type="submission" date="2016-10" db="EMBL/GenBank/DDBJ databases">
        <title>Sequence of Gallionella enrichment culture.</title>
        <authorList>
            <person name="Poehlein A."/>
            <person name="Muehling M."/>
            <person name="Daniel R."/>
        </authorList>
    </citation>
    <scope>NUCLEOTIDE SEQUENCE</scope>
</reference>
<dbReference type="FunFam" id="3.30.70.270:FF:000001">
    <property type="entry name" value="Diguanylate cyclase domain protein"/>
    <property type="match status" value="1"/>
</dbReference>
<keyword evidence="1" id="KW-0472">Membrane</keyword>
<dbReference type="CDD" id="cd01948">
    <property type="entry name" value="EAL"/>
    <property type="match status" value="1"/>
</dbReference>
<dbReference type="PANTHER" id="PTHR44757:SF2">
    <property type="entry name" value="BIOFILM ARCHITECTURE MAINTENANCE PROTEIN MBAA"/>
    <property type="match status" value="1"/>
</dbReference>
<dbReference type="InterPro" id="IPR000160">
    <property type="entry name" value="GGDEF_dom"/>
</dbReference>
<dbReference type="SUPFAM" id="SSF141868">
    <property type="entry name" value="EAL domain-like"/>
    <property type="match status" value="1"/>
</dbReference>
<dbReference type="GO" id="GO:0071111">
    <property type="term" value="F:cyclic-guanylate-specific phosphodiesterase activity"/>
    <property type="evidence" value="ECO:0007669"/>
    <property type="project" value="UniProtKB-EC"/>
</dbReference>